<proteinExistence type="predicted"/>
<evidence type="ECO:0000313" key="2">
    <source>
        <dbReference type="Proteomes" id="UP001565368"/>
    </source>
</evidence>
<sequence>MSTNISWADVSDNVPTLHYPSDFEAWSIKLREYCFAKGVLPHLDGVVPEPFRSPTMERKGWAGTQEPIHQEIDHRMFEHLLERRAKYSGMTLEALQRKGIVIVLPLKQLQMWDRWAEKERLARMAILKSIAPFHVDGLGDLPTAHEMYKKLAAAARAE</sequence>
<comment type="caution">
    <text evidence="1">The sequence shown here is derived from an EMBL/GenBank/DDBJ whole genome shotgun (WGS) entry which is preliminary data.</text>
</comment>
<name>A0ABR3QBP7_9TREE</name>
<keyword evidence="2" id="KW-1185">Reference proteome</keyword>
<reference evidence="1 2" key="1">
    <citation type="submission" date="2023-08" db="EMBL/GenBank/DDBJ databases">
        <title>Annotated Genome Sequence of Vanrija albida AlHP1.</title>
        <authorList>
            <person name="Herzog R."/>
        </authorList>
    </citation>
    <scope>NUCLEOTIDE SEQUENCE [LARGE SCALE GENOMIC DNA]</scope>
    <source>
        <strain evidence="1 2">AlHP1</strain>
    </source>
</reference>
<dbReference type="GeneID" id="95984166"/>
<dbReference type="RefSeq" id="XP_069212067.1">
    <property type="nucleotide sequence ID" value="XM_069351681.1"/>
</dbReference>
<organism evidence="1 2">
    <name type="scientific">Vanrija albida</name>
    <dbReference type="NCBI Taxonomy" id="181172"/>
    <lineage>
        <taxon>Eukaryota</taxon>
        <taxon>Fungi</taxon>
        <taxon>Dikarya</taxon>
        <taxon>Basidiomycota</taxon>
        <taxon>Agaricomycotina</taxon>
        <taxon>Tremellomycetes</taxon>
        <taxon>Trichosporonales</taxon>
        <taxon>Trichosporonaceae</taxon>
        <taxon>Vanrija</taxon>
    </lineage>
</organism>
<dbReference type="EMBL" id="JBBXJM010000002">
    <property type="protein sequence ID" value="KAL1412123.1"/>
    <property type="molecule type" value="Genomic_DNA"/>
</dbReference>
<evidence type="ECO:0008006" key="3">
    <source>
        <dbReference type="Google" id="ProtNLM"/>
    </source>
</evidence>
<protein>
    <recommendedName>
        <fullName evidence="3">DUF4219 domain-containing protein</fullName>
    </recommendedName>
</protein>
<evidence type="ECO:0000313" key="1">
    <source>
        <dbReference type="EMBL" id="KAL1412123.1"/>
    </source>
</evidence>
<gene>
    <name evidence="1" type="ORF">Q8F55_003123</name>
</gene>
<accession>A0ABR3QBP7</accession>
<dbReference type="Proteomes" id="UP001565368">
    <property type="component" value="Unassembled WGS sequence"/>
</dbReference>